<evidence type="ECO:0000313" key="3">
    <source>
        <dbReference type="EMBL" id="KAL1792900.1"/>
    </source>
</evidence>
<dbReference type="Pfam" id="PF20163">
    <property type="entry name" value="DUF6536"/>
    <property type="match status" value="1"/>
</dbReference>
<evidence type="ECO:0000313" key="4">
    <source>
        <dbReference type="Proteomes" id="UP001578633"/>
    </source>
</evidence>
<proteinExistence type="predicted"/>
<keyword evidence="1" id="KW-1133">Transmembrane helix</keyword>
<feature type="transmembrane region" description="Helical" evidence="1">
    <location>
        <begin position="400"/>
        <end position="420"/>
    </location>
</feature>
<dbReference type="EMBL" id="JBHGVX010000009">
    <property type="protein sequence ID" value="KAL1792900.1"/>
    <property type="molecule type" value="Genomic_DNA"/>
</dbReference>
<dbReference type="Gene3D" id="3.90.25.10">
    <property type="entry name" value="UDP-galactose 4-epimerase, domain 1"/>
    <property type="match status" value="1"/>
</dbReference>
<accession>A0ABR3U8S2</accession>
<evidence type="ECO:0000259" key="2">
    <source>
        <dbReference type="Pfam" id="PF20163"/>
    </source>
</evidence>
<keyword evidence="1" id="KW-0472">Membrane</keyword>
<dbReference type="InterPro" id="IPR046623">
    <property type="entry name" value="DUF6536"/>
</dbReference>
<dbReference type="Gene3D" id="3.40.50.720">
    <property type="entry name" value="NAD(P)-binding Rossmann-like Domain"/>
    <property type="match status" value="1"/>
</dbReference>
<dbReference type="RefSeq" id="XP_069303484.1">
    <property type="nucleotide sequence ID" value="XM_069455598.1"/>
</dbReference>
<name>A0ABR3U8S2_9PLEO</name>
<feature type="transmembrane region" description="Helical" evidence="1">
    <location>
        <begin position="549"/>
        <end position="572"/>
    </location>
</feature>
<reference evidence="3 4" key="1">
    <citation type="submission" date="2024-09" db="EMBL/GenBank/DDBJ databases">
        <title>T2T genomes of carrot and Alternaria dauci and their utility for understanding host-pathogen interaction during carrot leaf blight disease.</title>
        <authorList>
            <person name="Liu W."/>
            <person name="Xu S."/>
            <person name="Ou C."/>
            <person name="Liu X."/>
            <person name="Zhuang F."/>
            <person name="Deng X.W."/>
        </authorList>
    </citation>
    <scope>NUCLEOTIDE SEQUENCE [LARGE SCALE GENOMIC DNA]</scope>
    <source>
        <strain evidence="3 4">A2016</strain>
    </source>
</reference>
<feature type="transmembrane region" description="Helical" evidence="1">
    <location>
        <begin position="83"/>
        <end position="108"/>
    </location>
</feature>
<feature type="transmembrane region" description="Helical" evidence="1">
    <location>
        <begin position="483"/>
        <end position="503"/>
    </location>
</feature>
<organism evidence="3 4">
    <name type="scientific">Alternaria dauci</name>
    <dbReference type="NCBI Taxonomy" id="48095"/>
    <lineage>
        <taxon>Eukaryota</taxon>
        <taxon>Fungi</taxon>
        <taxon>Dikarya</taxon>
        <taxon>Ascomycota</taxon>
        <taxon>Pezizomycotina</taxon>
        <taxon>Dothideomycetes</taxon>
        <taxon>Pleosporomycetidae</taxon>
        <taxon>Pleosporales</taxon>
        <taxon>Pleosporineae</taxon>
        <taxon>Pleosporaceae</taxon>
        <taxon>Alternaria</taxon>
        <taxon>Alternaria sect. Porri</taxon>
    </lineage>
</organism>
<dbReference type="PANTHER" id="PTHR35395:SF1">
    <property type="entry name" value="DUF6536 DOMAIN-CONTAINING PROTEIN"/>
    <property type="match status" value="1"/>
</dbReference>
<dbReference type="GeneID" id="96089729"/>
<comment type="caution">
    <text evidence="3">The sequence shown here is derived from an EMBL/GenBank/DDBJ whole genome shotgun (WGS) entry which is preliminary data.</text>
</comment>
<feature type="transmembrane region" description="Helical" evidence="1">
    <location>
        <begin position="128"/>
        <end position="147"/>
    </location>
</feature>
<keyword evidence="4" id="KW-1185">Reference proteome</keyword>
<sequence length="800" mass="88823">MFEPVPSLLPTTKRLAIQTRWQPDCSSEMQIPLTALSDNDKLSPSSSRKPSNAHLKKQSVFDLPWRAAEKHLGPRFTGWRFGVLNFAFWASIVLFVNIAATVSGFTVSPIARGVFFDGDCDRVKRLNTWLHLAINVLSTIVLAGSNYTMQCLSAPTRSEIDAAHSRKPSVYLDVGILSVRNLSYISERRTFLWVLLALSSLPLHLLYNSAVFSSISTNSYYAFSVGEAFLKDEHCTNCLETPTYGNDPSEVTSTLEGLWSKARSGRLERLDSSKCIDEYAISIQTNRRNLLLVSEDDELSSPTNNTFMKGSHAYWATKFETYDWFTPKKGSLTFEWICSQLDHGRTPCSASIENLKKQNSWQVGEYCNGLNNCKPFGATVKYCLSERAEPHCKLHFEPSIAIVVTVLNFFKAALMFYVAFGIKDEPLMAMGDAVASFLDKEDNETKNMCMSSMANFRNSKGYKAGPQQYSGERYRWKDATSKLRVCVTLIMFLLALAVVGHLLRVGIDNLPTGATLQQFAFGGVDPRTTINYRPTDLISNALTANTPQLILSFLYFGYNSLFTAMLMGYEWVTYSHKRKGLRVTHLPSGAQRSTYFLQLPYRFGIPLMVLSFTLHWLVSQSIFLVAIDLYDVNGNPGVGSRSVLDFKTLGYSPLAIIAVLALGGLMVISMVAFGYIPYRRAAAQDIAFTLACDHYITEKYIKASAMCWIILRDVSYIDSMGSRVGTDSVVRGPISSGRVSIVAHEDVARIAAAVLAGPYQHVEVSYVAIGSNVMAPIFSVFESVTGCAAMTLAKYLTANP</sequence>
<gene>
    <name evidence="3" type="ORF">ACET3X_009407</name>
</gene>
<evidence type="ECO:0000256" key="1">
    <source>
        <dbReference type="SAM" id="Phobius"/>
    </source>
</evidence>
<dbReference type="Proteomes" id="UP001578633">
    <property type="component" value="Chromosome 9"/>
</dbReference>
<feature type="transmembrane region" description="Helical" evidence="1">
    <location>
        <begin position="607"/>
        <end position="630"/>
    </location>
</feature>
<protein>
    <recommendedName>
        <fullName evidence="2">DUF6536 domain-containing protein</fullName>
    </recommendedName>
</protein>
<keyword evidence="1" id="KW-0812">Transmembrane</keyword>
<feature type="transmembrane region" description="Helical" evidence="1">
    <location>
        <begin position="650"/>
        <end position="676"/>
    </location>
</feature>
<feature type="domain" description="DUF6536" evidence="2">
    <location>
        <begin position="79"/>
        <end position="230"/>
    </location>
</feature>
<dbReference type="PANTHER" id="PTHR35395">
    <property type="entry name" value="DUF6536 DOMAIN-CONTAINING PROTEIN"/>
    <property type="match status" value="1"/>
</dbReference>